<dbReference type="AlphaFoldDB" id="A0A8J3V0J2"/>
<feature type="region of interest" description="Disordered" evidence="3">
    <location>
        <begin position="1"/>
        <end position="50"/>
    </location>
</feature>
<dbReference type="PROSITE" id="PS00379">
    <property type="entry name" value="CDP_ALCOHOL_P_TRANSF"/>
    <property type="match status" value="1"/>
</dbReference>
<dbReference type="RefSeq" id="WP_203945439.1">
    <property type="nucleotide sequence ID" value="NZ_BOOR01000025.1"/>
</dbReference>
<evidence type="ECO:0000256" key="1">
    <source>
        <dbReference type="ARBA" id="ARBA00022679"/>
    </source>
</evidence>
<dbReference type="InterPro" id="IPR000462">
    <property type="entry name" value="CDP-OH_P_trans"/>
</dbReference>
<dbReference type="InterPro" id="IPR043130">
    <property type="entry name" value="CDP-OH_PTrfase_TM_dom"/>
</dbReference>
<feature type="transmembrane region" description="Helical" evidence="4">
    <location>
        <begin position="520"/>
        <end position="540"/>
    </location>
</feature>
<feature type="transmembrane region" description="Helical" evidence="4">
    <location>
        <begin position="495"/>
        <end position="514"/>
    </location>
</feature>
<accession>A0A8J3V0J2</accession>
<organism evidence="5 6">
    <name type="scientific">Planotetraspora thailandica</name>
    <dbReference type="NCBI Taxonomy" id="487172"/>
    <lineage>
        <taxon>Bacteria</taxon>
        <taxon>Bacillati</taxon>
        <taxon>Actinomycetota</taxon>
        <taxon>Actinomycetes</taxon>
        <taxon>Streptosporangiales</taxon>
        <taxon>Streptosporangiaceae</taxon>
        <taxon>Planotetraspora</taxon>
    </lineage>
</organism>
<keyword evidence="1 2" id="KW-0808">Transferase</keyword>
<dbReference type="GO" id="GO:0016020">
    <property type="term" value="C:membrane"/>
    <property type="evidence" value="ECO:0007669"/>
    <property type="project" value="InterPro"/>
</dbReference>
<dbReference type="Gene3D" id="1.20.120.1760">
    <property type="match status" value="1"/>
</dbReference>
<keyword evidence="4" id="KW-0472">Membrane</keyword>
<evidence type="ECO:0008006" key="7">
    <source>
        <dbReference type="Google" id="ProtNLM"/>
    </source>
</evidence>
<comment type="similarity">
    <text evidence="2">Belongs to the CDP-alcohol phosphatidyltransferase class-I family.</text>
</comment>
<keyword evidence="6" id="KW-1185">Reference proteome</keyword>
<evidence type="ECO:0000256" key="3">
    <source>
        <dbReference type="SAM" id="MobiDB-lite"/>
    </source>
</evidence>
<sequence length="544" mass="58400">MTRVVLLGSPPGPIGSPLSGGQPVLPTDITLASLPASPRGSAPGSETAGAPTVYGRLVSQLGSLDPRPTTIARPADAPAYRLHLGQHSGHVVESEDLAGDLRALADAVAGATDNILIMPADSLVHDELIYQLTKAKRAAIALIAREVRPEGAPVPPPIEEARPEIGTQVIEGLPQRTRAGYGRIISVGTAYHAVTRPNAALLGPIHLHQRHAEVLAEVARELADMAHLFGPEDDVTELIALGLVRRGVSVGVRGRRDLFFRRIRTQQEAAEAQAEMGGYDEDRARLNNAVKGADGFFTTFFVSTYSRFIARWAARRGLTPNQVTLISIFLGLLSAGAFATGDRWGAIAGAVLIYFAFVFDCVDGQVARYARKFGVLGAWLDATFDRFKEYAVFVGLAVGATVSGKFGDGEGVWTLALVAISLQSVKHLLDFSFGAANRRKPPAPLPTLALTVSGDSELREALDRRKSTKKSSVHGLLKFWTNAGRFRPVYWARKMIVFPIGERFAAIAITAAFFDPRVTFITLVIWGGVAATYTLTGRILRSIA</sequence>
<feature type="transmembrane region" description="Helical" evidence="4">
    <location>
        <begin position="318"/>
        <end position="338"/>
    </location>
</feature>
<gene>
    <name evidence="5" type="ORF">Pth03_36170</name>
</gene>
<evidence type="ECO:0000256" key="4">
    <source>
        <dbReference type="SAM" id="Phobius"/>
    </source>
</evidence>
<keyword evidence="4" id="KW-0812">Transmembrane</keyword>
<dbReference type="InterPro" id="IPR048254">
    <property type="entry name" value="CDP_ALCOHOL_P_TRANSF_CS"/>
</dbReference>
<keyword evidence="4" id="KW-1133">Transmembrane helix</keyword>
<evidence type="ECO:0000256" key="2">
    <source>
        <dbReference type="RuleBase" id="RU003750"/>
    </source>
</evidence>
<dbReference type="Pfam" id="PF01066">
    <property type="entry name" value="CDP-OH_P_transf"/>
    <property type="match status" value="1"/>
</dbReference>
<feature type="transmembrane region" description="Helical" evidence="4">
    <location>
        <begin position="344"/>
        <end position="362"/>
    </location>
</feature>
<name>A0A8J3V0J2_9ACTN</name>
<evidence type="ECO:0000313" key="5">
    <source>
        <dbReference type="EMBL" id="GII55228.1"/>
    </source>
</evidence>
<protein>
    <recommendedName>
        <fullName evidence="7">CDP-alcohol phosphatidyltransferase</fullName>
    </recommendedName>
</protein>
<dbReference type="EMBL" id="BOOR01000025">
    <property type="protein sequence ID" value="GII55228.1"/>
    <property type="molecule type" value="Genomic_DNA"/>
</dbReference>
<comment type="caution">
    <text evidence="5">The sequence shown here is derived from an EMBL/GenBank/DDBJ whole genome shotgun (WGS) entry which is preliminary data.</text>
</comment>
<reference evidence="5" key="1">
    <citation type="submission" date="2021-01" db="EMBL/GenBank/DDBJ databases">
        <title>Whole genome shotgun sequence of Planotetraspora thailandica NBRC 104271.</title>
        <authorList>
            <person name="Komaki H."/>
            <person name="Tamura T."/>
        </authorList>
    </citation>
    <scope>NUCLEOTIDE SEQUENCE</scope>
    <source>
        <strain evidence="5">NBRC 104271</strain>
    </source>
</reference>
<dbReference type="GO" id="GO:0008654">
    <property type="term" value="P:phospholipid biosynthetic process"/>
    <property type="evidence" value="ECO:0007669"/>
    <property type="project" value="InterPro"/>
</dbReference>
<proteinExistence type="inferred from homology"/>
<dbReference type="Proteomes" id="UP000605992">
    <property type="component" value="Unassembled WGS sequence"/>
</dbReference>
<evidence type="ECO:0000313" key="6">
    <source>
        <dbReference type="Proteomes" id="UP000605992"/>
    </source>
</evidence>
<dbReference type="GO" id="GO:0016780">
    <property type="term" value="F:phosphotransferase activity, for other substituted phosphate groups"/>
    <property type="evidence" value="ECO:0007669"/>
    <property type="project" value="InterPro"/>
</dbReference>